<dbReference type="OrthoDB" id="6429420at2759"/>
<protein>
    <submittedName>
        <fullName evidence="2">Uncharacterized protein</fullName>
    </submittedName>
</protein>
<evidence type="ECO:0000256" key="1">
    <source>
        <dbReference type="SAM" id="Coils"/>
    </source>
</evidence>
<reference evidence="2 3" key="1">
    <citation type="submission" date="2013-11" db="EMBL/GenBank/DDBJ databases">
        <title>Genome sequencing of Stegodyphus mimosarum.</title>
        <authorList>
            <person name="Bechsgaard J."/>
        </authorList>
    </citation>
    <scope>NUCLEOTIDE SEQUENCE [LARGE SCALE GENOMIC DNA]</scope>
</reference>
<feature type="coiled-coil region" evidence="1">
    <location>
        <begin position="142"/>
        <end position="169"/>
    </location>
</feature>
<accession>A0A087UE28</accession>
<dbReference type="Proteomes" id="UP000054359">
    <property type="component" value="Unassembled WGS sequence"/>
</dbReference>
<keyword evidence="3" id="KW-1185">Reference proteome</keyword>
<gene>
    <name evidence="2" type="ORF">X975_21537</name>
</gene>
<proteinExistence type="predicted"/>
<feature type="non-terminal residue" evidence="2">
    <location>
        <position position="248"/>
    </location>
</feature>
<evidence type="ECO:0000313" key="3">
    <source>
        <dbReference type="Proteomes" id="UP000054359"/>
    </source>
</evidence>
<keyword evidence="1" id="KW-0175">Coiled coil</keyword>
<evidence type="ECO:0000313" key="2">
    <source>
        <dbReference type="EMBL" id="KFM75617.1"/>
    </source>
</evidence>
<dbReference type="AlphaFoldDB" id="A0A087UE28"/>
<sequence>MKSHFPDFFRTQTTNEHLSTKLKFSYADRCPYKIKGILAPVSVILRPLWNTGILICFKMPKMIFKMYIDTQKAIISLPLRCVHCIFRMITKRITGAPVPDSAVETEEINPVAFLTGNPRNTANVPKEMRKLTRECVAAVNRMDAYYAKLKKCKTDLETWKNENIRKNKETFKTGSDEEELVKLLASAMNYLQTLKTRKDRADCIFCENATNFLTLRSVEAKKLLDLLYNLNETEERTTVVKDVLAKID</sequence>
<dbReference type="EMBL" id="KK119399">
    <property type="protein sequence ID" value="KFM75617.1"/>
    <property type="molecule type" value="Genomic_DNA"/>
</dbReference>
<name>A0A087UE28_STEMI</name>
<organism evidence="2 3">
    <name type="scientific">Stegodyphus mimosarum</name>
    <name type="common">African social velvet spider</name>
    <dbReference type="NCBI Taxonomy" id="407821"/>
    <lineage>
        <taxon>Eukaryota</taxon>
        <taxon>Metazoa</taxon>
        <taxon>Ecdysozoa</taxon>
        <taxon>Arthropoda</taxon>
        <taxon>Chelicerata</taxon>
        <taxon>Arachnida</taxon>
        <taxon>Araneae</taxon>
        <taxon>Araneomorphae</taxon>
        <taxon>Entelegynae</taxon>
        <taxon>Eresoidea</taxon>
        <taxon>Eresidae</taxon>
        <taxon>Stegodyphus</taxon>
    </lineage>
</organism>